<dbReference type="Pfam" id="PF06321">
    <property type="entry name" value="P_gingi_FimA"/>
    <property type="match status" value="1"/>
</dbReference>
<evidence type="ECO:0000256" key="2">
    <source>
        <dbReference type="ARBA" id="ARBA00006011"/>
    </source>
</evidence>
<feature type="chain" id="PRO_5016114287" evidence="5">
    <location>
        <begin position="24"/>
        <end position="372"/>
    </location>
</feature>
<comment type="subcellular location">
    <subcellularLocation>
        <location evidence="1">Fimbrium</location>
    </subcellularLocation>
</comment>
<dbReference type="Pfam" id="PF21514">
    <property type="entry name" value="FimA-like_C"/>
    <property type="match status" value="1"/>
</dbReference>
<evidence type="ECO:0000256" key="5">
    <source>
        <dbReference type="SAM" id="SignalP"/>
    </source>
</evidence>
<organism evidence="7 8">
    <name type="scientific">Dysgonomonas alginatilytica</name>
    <dbReference type="NCBI Taxonomy" id="1605892"/>
    <lineage>
        <taxon>Bacteria</taxon>
        <taxon>Pseudomonadati</taxon>
        <taxon>Bacteroidota</taxon>
        <taxon>Bacteroidia</taxon>
        <taxon>Bacteroidales</taxon>
        <taxon>Dysgonomonadaceae</taxon>
        <taxon>Dysgonomonas</taxon>
    </lineage>
</organism>
<comment type="similarity">
    <text evidence="2">Belongs to the bacteroidetes fimbrillin superfamily. FimA/Mfa1 family.</text>
</comment>
<keyword evidence="3 5" id="KW-0732">Signal</keyword>
<evidence type="ECO:0000313" key="7">
    <source>
        <dbReference type="EMBL" id="PXV66347.1"/>
    </source>
</evidence>
<dbReference type="OrthoDB" id="1092360at2"/>
<dbReference type="Proteomes" id="UP000247973">
    <property type="component" value="Unassembled WGS sequence"/>
</dbReference>
<dbReference type="RefSeq" id="WP_110310004.1">
    <property type="nucleotide sequence ID" value="NZ_QICL01000005.1"/>
</dbReference>
<keyword evidence="8" id="KW-1185">Reference proteome</keyword>
<dbReference type="Gene3D" id="2.60.40.3690">
    <property type="match status" value="1"/>
</dbReference>
<accession>A0A2V3PSY3</accession>
<dbReference type="PROSITE" id="PS51257">
    <property type="entry name" value="PROKAR_LIPOPROTEIN"/>
    <property type="match status" value="1"/>
</dbReference>
<comment type="caution">
    <text evidence="7">The sequence shown here is derived from an EMBL/GenBank/DDBJ whole genome shotgun (WGS) entry which is preliminary data.</text>
</comment>
<evidence type="ECO:0000256" key="3">
    <source>
        <dbReference type="ARBA" id="ARBA00022729"/>
    </source>
</evidence>
<gene>
    <name evidence="7" type="ORF">CLV62_10598</name>
</gene>
<evidence type="ECO:0000313" key="8">
    <source>
        <dbReference type="Proteomes" id="UP000247973"/>
    </source>
</evidence>
<dbReference type="AlphaFoldDB" id="A0A2V3PSY3"/>
<evidence type="ECO:0000259" key="6">
    <source>
        <dbReference type="Pfam" id="PF06321"/>
    </source>
</evidence>
<dbReference type="InterPro" id="IPR029141">
    <property type="entry name" value="FimA_N"/>
</dbReference>
<keyword evidence="4" id="KW-0281">Fimbrium</keyword>
<dbReference type="Gene3D" id="2.60.40.2580">
    <property type="match status" value="1"/>
</dbReference>
<name>A0A2V3PSY3_9BACT</name>
<sequence length="372" mass="39371">MKKLKLLFLPLIAAALLSSCSNSETNSDSGIPEVGTPAMLRIELKSLIENSTRASGTPTRINESHIGLGTIMVFKAGAGNNILDGYATFDFTGGTTTVLVPITAGPRDIYVVANNTLSDFHSITQVSDLYNLTSKADLTSQNGSNLAMSGFTLGVNASNATVSSPATASVNLNFVASRVSMDWDLSQLPPIMAGFEVTRAYLLNVKSESDWFSSASNVSLTQHVNSFFNGLGDTFTFSGSYLPVPPATNSFNSILNMTDVTTGKGFANNYFYVWENSSTFPTIVVIEGSLSGNTYYYPIVINGDLNGTGPGGSTNGGNKSSTVTRGNIYNVRAIIKGFGATDPYAPLSPAAIDVTITTATWNPIVSIDQEFN</sequence>
<feature type="signal peptide" evidence="5">
    <location>
        <begin position="1"/>
        <end position="23"/>
    </location>
</feature>
<reference evidence="7 8" key="1">
    <citation type="submission" date="2018-03" db="EMBL/GenBank/DDBJ databases">
        <title>Genomic Encyclopedia of Archaeal and Bacterial Type Strains, Phase II (KMG-II): from individual species to whole genera.</title>
        <authorList>
            <person name="Goeker M."/>
        </authorList>
    </citation>
    <scope>NUCLEOTIDE SEQUENCE [LARGE SCALE GENOMIC DNA]</scope>
    <source>
        <strain evidence="7 8">DSM 100214</strain>
    </source>
</reference>
<protein>
    <submittedName>
        <fullName evidence="7">Major fimbrial subunit protein FimA</fullName>
    </submittedName>
</protein>
<evidence type="ECO:0000256" key="4">
    <source>
        <dbReference type="ARBA" id="ARBA00023263"/>
    </source>
</evidence>
<evidence type="ECO:0000256" key="1">
    <source>
        <dbReference type="ARBA" id="ARBA00004561"/>
    </source>
</evidence>
<feature type="domain" description="Major fimbrial subunit protein N-terminal" evidence="6">
    <location>
        <begin position="49"/>
        <end position="155"/>
    </location>
</feature>
<proteinExistence type="inferred from homology"/>
<dbReference type="EMBL" id="QICL01000005">
    <property type="protein sequence ID" value="PXV66347.1"/>
    <property type="molecule type" value="Genomic_DNA"/>
</dbReference>
<dbReference type="GO" id="GO:0009289">
    <property type="term" value="C:pilus"/>
    <property type="evidence" value="ECO:0007669"/>
    <property type="project" value="UniProtKB-SubCell"/>
</dbReference>